<gene>
    <name evidence="1" type="ORF">Z042_17880</name>
</gene>
<sequence length="196" mass="21454">MNQAILDGSYIATISGVVTVFNYDGTTGEYLNSCEEFLSEGVGLPANACIDAPPKCKAGYIARRVGDTWETVADHRGKTLYSTETGQLLTISELGGLPVNSTILAPNTPYDKWNDKEWVTDKTAQHDADITAATHQRTELIAVANAAIMLLADAVDLDMATEAEVVLLNNWRRYRVQLNRVEMNAAPDIIWPELPV</sequence>
<organism evidence="1 2">
    <name type="scientific">Chania multitudinisentens RB-25</name>
    <dbReference type="NCBI Taxonomy" id="1441930"/>
    <lineage>
        <taxon>Bacteria</taxon>
        <taxon>Pseudomonadati</taxon>
        <taxon>Pseudomonadota</taxon>
        <taxon>Gammaproteobacteria</taxon>
        <taxon>Enterobacterales</taxon>
        <taxon>Yersiniaceae</taxon>
        <taxon>Chania</taxon>
    </lineage>
</organism>
<dbReference type="PANTHER" id="PTHR34413">
    <property type="entry name" value="PROPHAGE TAIL FIBER ASSEMBLY PROTEIN HOMOLOG TFAE-RELATED-RELATED"/>
    <property type="match status" value="1"/>
</dbReference>
<dbReference type="InterPro" id="IPR051220">
    <property type="entry name" value="TFA_Chaperone"/>
</dbReference>
<proteinExistence type="predicted"/>
<dbReference type="Pfam" id="PF02413">
    <property type="entry name" value="Caudo_TAP"/>
    <property type="match status" value="1"/>
</dbReference>
<dbReference type="EMBL" id="CP007044">
    <property type="protein sequence ID" value="AHG21263.1"/>
    <property type="molecule type" value="Genomic_DNA"/>
</dbReference>
<dbReference type="PANTHER" id="PTHR34413:SF2">
    <property type="entry name" value="PROPHAGE TAIL FIBER ASSEMBLY PROTEIN HOMOLOG TFAE-RELATED"/>
    <property type="match status" value="1"/>
</dbReference>
<dbReference type="RefSeq" id="WP_024910429.1">
    <property type="nucleotide sequence ID" value="NZ_CP007044.2"/>
</dbReference>
<protein>
    <recommendedName>
        <fullName evidence="3">Tail assembly protein</fullName>
    </recommendedName>
</protein>
<evidence type="ECO:0008006" key="3">
    <source>
        <dbReference type="Google" id="ProtNLM"/>
    </source>
</evidence>
<dbReference type="AlphaFoldDB" id="W0LBN6"/>
<dbReference type="PATRIC" id="fig|1441930.4.peg.3530"/>
<dbReference type="InterPro" id="IPR003458">
    <property type="entry name" value="Phage_T4_Gp38_tail_assem"/>
</dbReference>
<evidence type="ECO:0000313" key="1">
    <source>
        <dbReference type="EMBL" id="AHG21263.1"/>
    </source>
</evidence>
<reference evidence="1 2" key="2">
    <citation type="submission" date="2015-03" db="EMBL/GenBank/DDBJ databases">
        <authorList>
            <person name="Chan K.-G."/>
        </authorList>
    </citation>
    <scope>NUCLEOTIDE SEQUENCE [LARGE SCALE GENOMIC DNA]</scope>
    <source>
        <strain evidence="1 2">RB-25</strain>
    </source>
</reference>
<dbReference type="STRING" id="1441930.Z042_17880"/>
<reference evidence="1 2" key="1">
    <citation type="submission" date="2014-01" db="EMBL/GenBank/DDBJ databases">
        <title>Isolation of Serratia multitudinisentens RB-25 from Ex-Landfill site.</title>
        <authorList>
            <person name="Robson E.H.J."/>
        </authorList>
    </citation>
    <scope>NUCLEOTIDE SEQUENCE [LARGE SCALE GENOMIC DNA]</scope>
    <source>
        <strain evidence="1 2">RB-25</strain>
    </source>
</reference>
<dbReference type="KEGG" id="sfo:Z042_17880"/>
<dbReference type="OrthoDB" id="8596093at2"/>
<dbReference type="HOGENOM" id="CLU_094206_3_0_6"/>
<dbReference type="eggNOG" id="COG2110">
    <property type="taxonomic scope" value="Bacteria"/>
</dbReference>
<dbReference type="Proteomes" id="UP000019030">
    <property type="component" value="Chromosome"/>
</dbReference>
<name>W0LBN6_9GAMM</name>
<keyword evidence="2" id="KW-1185">Reference proteome</keyword>
<accession>W0LBN6</accession>
<evidence type="ECO:0000313" key="2">
    <source>
        <dbReference type="Proteomes" id="UP000019030"/>
    </source>
</evidence>